<gene>
    <name evidence="2" type="ORF">GTO87_00205</name>
</gene>
<feature type="transmembrane region" description="Helical" evidence="1">
    <location>
        <begin position="108"/>
        <end position="129"/>
    </location>
</feature>
<organism evidence="2 3">
    <name type="scientific">Ligilactobacillus saerimneri</name>
    <dbReference type="NCBI Taxonomy" id="228229"/>
    <lineage>
        <taxon>Bacteria</taxon>
        <taxon>Bacillati</taxon>
        <taxon>Bacillota</taxon>
        <taxon>Bacilli</taxon>
        <taxon>Lactobacillales</taxon>
        <taxon>Lactobacillaceae</taxon>
        <taxon>Ligilactobacillus</taxon>
    </lineage>
</organism>
<reference evidence="2 3" key="1">
    <citation type="submission" date="2020-01" db="EMBL/GenBank/DDBJ databases">
        <title>Complete and circular genome sequences of six lactobacillus isolates from horses.</title>
        <authorList>
            <person name="Hassan H.M."/>
        </authorList>
    </citation>
    <scope>NUCLEOTIDE SEQUENCE [LARGE SCALE GENOMIC DNA]</scope>
    <source>
        <strain evidence="2 3">1A</strain>
    </source>
</reference>
<dbReference type="KEGG" id="lsw:GTO87_00205"/>
<name>A0A7H9EIZ5_9LACO</name>
<feature type="transmembrane region" description="Helical" evidence="1">
    <location>
        <begin position="65"/>
        <end position="87"/>
    </location>
</feature>
<protein>
    <submittedName>
        <fullName evidence="2">DUF3278 domain-containing protein</fullName>
    </submittedName>
</protein>
<dbReference type="InterPro" id="IPR021697">
    <property type="entry name" value="DUF3278"/>
</dbReference>
<sequence>MTQATLFTRMIKHFYGITGPLDEYRLGQLNRIGNTALIPVLALQMLGALGAIFAVAWQMQAETALLAYVWFNMVVVLVVMAYLGGAVGRLHLTEQEVTTPKEKKRAQIWALIRTLIAGVWFTVMFHLLNTAIAWGGSGQSYASFLFQGRYLWGTLVAGGGWTVIMLIIALRRIKEVNEE</sequence>
<evidence type="ECO:0000256" key="1">
    <source>
        <dbReference type="SAM" id="Phobius"/>
    </source>
</evidence>
<feature type="transmembrane region" description="Helical" evidence="1">
    <location>
        <begin position="149"/>
        <end position="170"/>
    </location>
</feature>
<dbReference type="AlphaFoldDB" id="A0A7H9EIZ5"/>
<keyword evidence="1" id="KW-1133">Transmembrane helix</keyword>
<proteinExistence type="predicted"/>
<dbReference type="RefSeq" id="WP_180849017.1">
    <property type="nucleotide sequence ID" value="NZ_CP047418.1"/>
</dbReference>
<dbReference type="Pfam" id="PF11683">
    <property type="entry name" value="DUF3278"/>
    <property type="match status" value="1"/>
</dbReference>
<dbReference type="Proteomes" id="UP000510886">
    <property type="component" value="Chromosome"/>
</dbReference>
<keyword evidence="1" id="KW-0472">Membrane</keyword>
<accession>A0A7H9EIZ5</accession>
<evidence type="ECO:0000313" key="3">
    <source>
        <dbReference type="Proteomes" id="UP000510886"/>
    </source>
</evidence>
<feature type="transmembrane region" description="Helical" evidence="1">
    <location>
        <begin position="36"/>
        <end position="59"/>
    </location>
</feature>
<evidence type="ECO:0000313" key="2">
    <source>
        <dbReference type="EMBL" id="QLL77192.1"/>
    </source>
</evidence>
<dbReference type="EMBL" id="CP047418">
    <property type="protein sequence ID" value="QLL77192.1"/>
    <property type="molecule type" value="Genomic_DNA"/>
</dbReference>
<keyword evidence="1" id="KW-0812">Transmembrane</keyword>